<keyword evidence="1" id="KW-0472">Membrane</keyword>
<dbReference type="OrthoDB" id="8215557at2"/>
<dbReference type="AlphaFoldDB" id="A0A4S4FQX4"/>
<dbReference type="Pfam" id="PF13472">
    <property type="entry name" value="Lipase_GDSL_2"/>
    <property type="match status" value="1"/>
</dbReference>
<dbReference type="Gene3D" id="3.40.50.1110">
    <property type="entry name" value="SGNH hydrolase"/>
    <property type="match status" value="1"/>
</dbReference>
<dbReference type="InterPro" id="IPR013830">
    <property type="entry name" value="SGNH_hydro"/>
</dbReference>
<reference evidence="4 5" key="1">
    <citation type="submission" date="2019-04" db="EMBL/GenBank/DDBJ databases">
        <authorList>
            <person name="Jiang L."/>
        </authorList>
    </citation>
    <scope>NUCLEOTIDE SEQUENCE [LARGE SCALE GENOMIC DNA]</scope>
    <source>
        <strain evidence="4 5">YIM 131853</strain>
    </source>
</reference>
<keyword evidence="1" id="KW-0812">Transmembrane</keyword>
<evidence type="ECO:0000313" key="5">
    <source>
        <dbReference type="Proteomes" id="UP000309133"/>
    </source>
</evidence>
<accession>A0A4S4FQX4</accession>
<dbReference type="GO" id="GO:0016787">
    <property type="term" value="F:hydrolase activity"/>
    <property type="evidence" value="ECO:0007669"/>
    <property type="project" value="UniProtKB-KW"/>
</dbReference>
<dbReference type="EMBL" id="SSSM01000004">
    <property type="protein sequence ID" value="THG30788.1"/>
    <property type="molecule type" value="Genomic_DNA"/>
</dbReference>
<protein>
    <submittedName>
        <fullName evidence="4">SGNH/GDSL hydrolase family protein</fullName>
    </submittedName>
</protein>
<dbReference type="Proteomes" id="UP000309133">
    <property type="component" value="Unassembled WGS sequence"/>
</dbReference>
<feature type="transmembrane region" description="Helical" evidence="1">
    <location>
        <begin position="24"/>
        <end position="43"/>
    </location>
</feature>
<evidence type="ECO:0000313" key="3">
    <source>
        <dbReference type="EMBL" id="THG30788.1"/>
    </source>
</evidence>
<feature type="domain" description="SGNH hydrolase-type esterase" evidence="2">
    <location>
        <begin position="70"/>
        <end position="235"/>
    </location>
</feature>
<proteinExistence type="predicted"/>
<comment type="caution">
    <text evidence="4">The sequence shown here is derived from an EMBL/GenBank/DDBJ whole genome shotgun (WGS) entry which is preliminary data.</text>
</comment>
<evidence type="ECO:0000259" key="2">
    <source>
        <dbReference type="Pfam" id="PF13472"/>
    </source>
</evidence>
<evidence type="ECO:0000256" key="1">
    <source>
        <dbReference type="SAM" id="Phobius"/>
    </source>
</evidence>
<keyword evidence="1" id="KW-1133">Transmembrane helix</keyword>
<name>A0A4S4FQX4_9MICO</name>
<keyword evidence="5" id="KW-1185">Reference proteome</keyword>
<dbReference type="RefSeq" id="WP_136427145.1">
    <property type="nucleotide sequence ID" value="NZ_SSSM01000003.1"/>
</dbReference>
<evidence type="ECO:0000313" key="4">
    <source>
        <dbReference type="EMBL" id="THG32025.1"/>
    </source>
</evidence>
<dbReference type="CDD" id="cd00229">
    <property type="entry name" value="SGNH_hydrolase"/>
    <property type="match status" value="1"/>
</dbReference>
<dbReference type="EMBL" id="SSSM01000003">
    <property type="protein sequence ID" value="THG32025.1"/>
    <property type="molecule type" value="Genomic_DNA"/>
</dbReference>
<sequence>MRDPNRSWTRNPWWHDDFGGAPRWFLIAVIAVIVIGAPVTIVLGSRSAPPSKAGAEGASLAVAPRPVIAVIGDSFTSGPLDGASTDATWPELLATSVDADFQVLATDGSGYVTYNPKASRDTFSTHAGEVRKDADLVVFFGSRSDVNQGTNVFDAALIALAVAARQVPDAQVLVVGPAWADIAPPIKILEDRDALSRAAEEASVRFVDPIAEGWLVDGEALTTDDGLYATEEGQKYIATKMSALIASALDDIGLSTG</sequence>
<dbReference type="SUPFAM" id="SSF52266">
    <property type="entry name" value="SGNH hydrolase"/>
    <property type="match status" value="1"/>
</dbReference>
<keyword evidence="4" id="KW-0378">Hydrolase</keyword>
<dbReference type="InterPro" id="IPR036514">
    <property type="entry name" value="SGNH_hydro_sf"/>
</dbReference>
<organism evidence="4 5">
    <name type="scientific">Naasia lichenicola</name>
    <dbReference type="NCBI Taxonomy" id="2565933"/>
    <lineage>
        <taxon>Bacteria</taxon>
        <taxon>Bacillati</taxon>
        <taxon>Actinomycetota</taxon>
        <taxon>Actinomycetes</taxon>
        <taxon>Micrococcales</taxon>
        <taxon>Microbacteriaceae</taxon>
        <taxon>Naasia</taxon>
    </lineage>
</organism>
<gene>
    <name evidence="4" type="ORF">E6C64_08260</name>
    <name evidence="3" type="ORF">E6C64_09115</name>
</gene>